<evidence type="ECO:0000313" key="2">
    <source>
        <dbReference type="EMBL" id="GLB68038.1"/>
    </source>
</evidence>
<dbReference type="EMBL" id="BRVS01000012">
    <property type="protein sequence ID" value="GLB68038.1"/>
    <property type="molecule type" value="Genomic_DNA"/>
</dbReference>
<dbReference type="Gene3D" id="3.40.960.10">
    <property type="entry name" value="VSR Endonuclease"/>
    <property type="match status" value="1"/>
</dbReference>
<protein>
    <recommendedName>
        <fullName evidence="1">DUF559 domain-containing protein</fullName>
    </recommendedName>
</protein>
<evidence type="ECO:0000259" key="1">
    <source>
        <dbReference type="Pfam" id="PF04480"/>
    </source>
</evidence>
<dbReference type="RefSeq" id="WP_264796143.1">
    <property type="nucleotide sequence ID" value="NZ_BRVS01000012.1"/>
</dbReference>
<dbReference type="Proteomes" id="UP001209654">
    <property type="component" value="Unassembled WGS sequence"/>
</dbReference>
<evidence type="ECO:0000313" key="3">
    <source>
        <dbReference type="Proteomes" id="UP001209654"/>
    </source>
</evidence>
<sequence length="282" mass="31101">MDPVSHLRLLGGTARVGDLLAAGHSKASLHRSVADGRVLRIRPGLLTLPDSDPLVRHAVSNNGLVSCASAVKELGLWGLRDPQQPHIWVPHGRPVDRFGEGGSTVETVRHRGTLVGNKRPGIFAPVLDVVLHALRCRPPLEALVIAESAVVKRKLRRQDLLNHLPGPRNGPFRALLGKIDPAAESPLETIARELFHNVGLRAEPQVHIEGVGRVDLLIEGRVIVELDGFDFHWSRQMFRKDRRRNNAAMLSGHQTLRYLYEDLVFEPDTVVAQVLSLARQAA</sequence>
<feature type="domain" description="DUF559" evidence="1">
    <location>
        <begin position="218"/>
        <end position="276"/>
    </location>
</feature>
<accession>A0ABQ5MVR6</accession>
<keyword evidence="3" id="KW-1185">Reference proteome</keyword>
<proteinExistence type="predicted"/>
<dbReference type="InterPro" id="IPR007569">
    <property type="entry name" value="DUF559"/>
</dbReference>
<organism evidence="2 3">
    <name type="scientific">Arthrobacter mangrovi</name>
    <dbReference type="NCBI Taxonomy" id="2966350"/>
    <lineage>
        <taxon>Bacteria</taxon>
        <taxon>Bacillati</taxon>
        <taxon>Actinomycetota</taxon>
        <taxon>Actinomycetes</taxon>
        <taxon>Micrococcales</taxon>
        <taxon>Micrococcaceae</taxon>
        <taxon>Arthrobacter</taxon>
    </lineage>
</organism>
<name>A0ABQ5MVR6_9MICC</name>
<gene>
    <name evidence="2" type="ORF">AHIS1636_24800</name>
</gene>
<dbReference type="Pfam" id="PF04480">
    <property type="entry name" value="DUF559"/>
    <property type="match status" value="1"/>
</dbReference>
<reference evidence="2 3" key="1">
    <citation type="journal article" date="2023" name="Int. J. Syst. Evol. Microbiol.">
        <title>Arthrobacter mangrovi sp. nov., an actinobacterium isolated from the rhizosphere of a mangrove.</title>
        <authorList>
            <person name="Hamada M."/>
            <person name="Saitou S."/>
            <person name="Enomoto N."/>
            <person name="Nanri K."/>
            <person name="Hidaka K."/>
            <person name="Miura T."/>
            <person name="Tamura T."/>
        </authorList>
    </citation>
    <scope>NUCLEOTIDE SEQUENCE [LARGE SCALE GENOMIC DNA]</scope>
    <source>
        <strain evidence="2 3">NBRC 112813</strain>
    </source>
</reference>
<comment type="caution">
    <text evidence="2">The sequence shown here is derived from an EMBL/GenBank/DDBJ whole genome shotgun (WGS) entry which is preliminary data.</text>
</comment>